<dbReference type="RefSeq" id="XP_009545722.1">
    <property type="nucleotide sequence ID" value="XM_009547427.1"/>
</dbReference>
<dbReference type="KEGG" id="hir:HETIRDRAFT_426715"/>
<dbReference type="InParanoid" id="W4KEI6"/>
<dbReference type="EMBL" id="KI925457">
    <property type="protein sequence ID" value="ETW83476.1"/>
    <property type="molecule type" value="Genomic_DNA"/>
</dbReference>
<name>W4KEI6_HETIT</name>
<sequence>MADEHELSFLIDWEPATIFGQSRHDGSCHIGTMPFMALALLNEEYWEGKMKRQYHHDLEGFLLLKLGFLNDIEDGPALLRMKATPSHEMGWILFCDILPSIHESWSPQSGSTGVEVSEDAYAKVSSKETYLDFWKRVKTLANLPRTKELIPNL</sequence>
<protein>
    <recommendedName>
        <fullName evidence="1">Fungal-type protein kinase domain-containing protein</fullName>
    </recommendedName>
</protein>
<proteinExistence type="predicted"/>
<dbReference type="InterPro" id="IPR040976">
    <property type="entry name" value="Pkinase_fungal"/>
</dbReference>
<feature type="domain" description="Fungal-type protein kinase" evidence="1">
    <location>
        <begin position="5"/>
        <end position="62"/>
    </location>
</feature>
<dbReference type="GeneID" id="20674140"/>
<dbReference type="AlphaFoldDB" id="W4KEI6"/>
<accession>W4KEI6</accession>
<reference evidence="2 3" key="1">
    <citation type="journal article" date="2012" name="New Phytol.">
        <title>Insight into trade-off between wood decay and parasitism from the genome of a fungal forest pathogen.</title>
        <authorList>
            <person name="Olson A."/>
            <person name="Aerts A."/>
            <person name="Asiegbu F."/>
            <person name="Belbahri L."/>
            <person name="Bouzid O."/>
            <person name="Broberg A."/>
            <person name="Canback B."/>
            <person name="Coutinho P.M."/>
            <person name="Cullen D."/>
            <person name="Dalman K."/>
            <person name="Deflorio G."/>
            <person name="van Diepen L.T."/>
            <person name="Dunand C."/>
            <person name="Duplessis S."/>
            <person name="Durling M."/>
            <person name="Gonthier P."/>
            <person name="Grimwood J."/>
            <person name="Fossdal C.G."/>
            <person name="Hansson D."/>
            <person name="Henrissat B."/>
            <person name="Hietala A."/>
            <person name="Himmelstrand K."/>
            <person name="Hoffmeister D."/>
            <person name="Hogberg N."/>
            <person name="James T.Y."/>
            <person name="Karlsson M."/>
            <person name="Kohler A."/>
            <person name="Kues U."/>
            <person name="Lee Y.H."/>
            <person name="Lin Y.C."/>
            <person name="Lind M."/>
            <person name="Lindquist E."/>
            <person name="Lombard V."/>
            <person name="Lucas S."/>
            <person name="Lunden K."/>
            <person name="Morin E."/>
            <person name="Murat C."/>
            <person name="Park J."/>
            <person name="Raffaello T."/>
            <person name="Rouze P."/>
            <person name="Salamov A."/>
            <person name="Schmutz J."/>
            <person name="Solheim H."/>
            <person name="Stahlberg J."/>
            <person name="Velez H."/>
            <person name="de Vries R.P."/>
            <person name="Wiebenga A."/>
            <person name="Woodward S."/>
            <person name="Yakovlev I."/>
            <person name="Garbelotto M."/>
            <person name="Martin F."/>
            <person name="Grigoriev I.V."/>
            <person name="Stenlid J."/>
        </authorList>
    </citation>
    <scope>NUCLEOTIDE SEQUENCE [LARGE SCALE GENOMIC DNA]</scope>
    <source>
        <strain evidence="2 3">TC 32-1</strain>
    </source>
</reference>
<organism evidence="2 3">
    <name type="scientific">Heterobasidion irregulare (strain TC 32-1)</name>
    <dbReference type="NCBI Taxonomy" id="747525"/>
    <lineage>
        <taxon>Eukaryota</taxon>
        <taxon>Fungi</taxon>
        <taxon>Dikarya</taxon>
        <taxon>Basidiomycota</taxon>
        <taxon>Agaricomycotina</taxon>
        <taxon>Agaricomycetes</taxon>
        <taxon>Russulales</taxon>
        <taxon>Bondarzewiaceae</taxon>
        <taxon>Heterobasidion</taxon>
        <taxon>Heterobasidion annosum species complex</taxon>
    </lineage>
</organism>
<dbReference type="Proteomes" id="UP000030671">
    <property type="component" value="Unassembled WGS sequence"/>
</dbReference>
<dbReference type="HOGENOM" id="CLU_1713513_0_0_1"/>
<keyword evidence="3" id="KW-1185">Reference proteome</keyword>
<evidence type="ECO:0000313" key="2">
    <source>
        <dbReference type="EMBL" id="ETW83476.1"/>
    </source>
</evidence>
<dbReference type="Pfam" id="PF17667">
    <property type="entry name" value="Pkinase_fungal"/>
    <property type="match status" value="1"/>
</dbReference>
<evidence type="ECO:0000259" key="1">
    <source>
        <dbReference type="Pfam" id="PF17667"/>
    </source>
</evidence>
<evidence type="ECO:0000313" key="3">
    <source>
        <dbReference type="Proteomes" id="UP000030671"/>
    </source>
</evidence>
<gene>
    <name evidence="2" type="ORF">HETIRDRAFT_426715</name>
</gene>
<dbReference type="OrthoDB" id="5584477at2759"/>